<dbReference type="HOGENOM" id="CLU_1357929_0_0_2"/>
<dbReference type="STRING" id="868131.MSWAN_2376"/>
<dbReference type="Proteomes" id="UP000009231">
    <property type="component" value="Chromosome"/>
</dbReference>
<dbReference type="KEGG" id="mew:MSWAN_2376"/>
<proteinExistence type="predicted"/>
<accession>F6D6E7</accession>
<dbReference type="GeneID" id="10669906"/>
<sequence length="201" mass="23278">MQNTLIVIKELNNLIAVEGLEVELNGVEPVILNKNATVPHKKSTMTSLLKIDFNEFINDKSLVFILNSRWKEVENCINSKAFLAAIILMGSILEGVLLYVIENNEEKAKLSKEAPHKHEEIKNIDKWTLYDLIVVSHDCKWLDKDIKDFDHNLRDYRNLVHPRKQRDEEFYPDEDTCKICLEVVKAAMNDVMNNNENINSI</sequence>
<gene>
    <name evidence="1" type="ordered locus">MSWAN_2376</name>
</gene>
<dbReference type="OrthoDB" id="383573at2157"/>
<evidence type="ECO:0000313" key="1">
    <source>
        <dbReference type="EMBL" id="AEG19380.1"/>
    </source>
</evidence>
<name>F6D6E7_METPW</name>
<protein>
    <recommendedName>
        <fullName evidence="3">HEPN domain protein</fullName>
    </recommendedName>
</protein>
<dbReference type="AlphaFoldDB" id="F6D6E7"/>
<organism evidence="1 2">
    <name type="scientific">Methanobacterium paludis (strain DSM 25820 / JCM 18151 / SWAN1)</name>
    <dbReference type="NCBI Taxonomy" id="868131"/>
    <lineage>
        <taxon>Archaea</taxon>
        <taxon>Methanobacteriati</taxon>
        <taxon>Methanobacteriota</taxon>
        <taxon>Methanomada group</taxon>
        <taxon>Methanobacteria</taxon>
        <taxon>Methanobacteriales</taxon>
        <taxon>Methanobacteriaceae</taxon>
        <taxon>Methanobacterium</taxon>
    </lineage>
</organism>
<dbReference type="EMBL" id="CP002772">
    <property type="protein sequence ID" value="AEG19380.1"/>
    <property type="molecule type" value="Genomic_DNA"/>
</dbReference>
<evidence type="ECO:0008006" key="3">
    <source>
        <dbReference type="Google" id="ProtNLM"/>
    </source>
</evidence>
<evidence type="ECO:0000313" key="2">
    <source>
        <dbReference type="Proteomes" id="UP000009231"/>
    </source>
</evidence>
<keyword evidence="2" id="KW-1185">Reference proteome</keyword>
<dbReference type="RefSeq" id="WP_013826879.1">
    <property type="nucleotide sequence ID" value="NC_015574.1"/>
</dbReference>
<reference evidence="1 2" key="1">
    <citation type="journal article" date="2014" name="Int. J. Syst. Evol. Microbiol.">
        <title>Methanobacterium paludis sp. nov. and a novel strain of Methanobacterium lacus isolated from northern peatlands.</title>
        <authorList>
            <person name="Cadillo-Quiroz H."/>
            <person name="Brauer S.L."/>
            <person name="Goodson N."/>
            <person name="Yavitt J.B."/>
            <person name="Zinder S.H."/>
        </authorList>
    </citation>
    <scope>NUCLEOTIDE SEQUENCE [LARGE SCALE GENOMIC DNA]</scope>
    <source>
        <strain evidence="2">DSM 25820 / JCM 18151 / SWAN1</strain>
    </source>
</reference>